<evidence type="ECO:0000256" key="5">
    <source>
        <dbReference type="SAM" id="Phobius"/>
    </source>
</evidence>
<keyword evidence="8" id="KW-1185">Reference proteome</keyword>
<evidence type="ECO:0000256" key="1">
    <source>
        <dbReference type="ARBA" id="ARBA00009369"/>
    </source>
</evidence>
<dbReference type="Gene3D" id="2.40.10.350">
    <property type="entry name" value="Rod shape-determining protein MreC, domain 2"/>
    <property type="match status" value="1"/>
</dbReference>
<dbReference type="InterPro" id="IPR042175">
    <property type="entry name" value="Cell/Rod_MreC_2"/>
</dbReference>
<evidence type="ECO:0000259" key="6">
    <source>
        <dbReference type="Pfam" id="PF04085"/>
    </source>
</evidence>
<dbReference type="InterPro" id="IPR055342">
    <property type="entry name" value="MreC_beta-barrel_core"/>
</dbReference>
<dbReference type="PANTHER" id="PTHR34138:SF1">
    <property type="entry name" value="CELL SHAPE-DETERMINING PROTEIN MREC"/>
    <property type="match status" value="1"/>
</dbReference>
<accession>D0MJV0</accession>
<keyword evidence="3" id="KW-0133">Cell shape</keyword>
<keyword evidence="5" id="KW-1133">Transmembrane helix</keyword>
<feature type="domain" description="Rod shape-determining protein MreC beta-barrel core" evidence="6">
    <location>
        <begin position="110"/>
        <end position="257"/>
    </location>
</feature>
<sequence length="274" mass="30272">MTRANWLVDALLLVVVLGLSLTLLLLHNEPVLRGLRALTLELSARAEARLAWAGHYFRALEENERLRAENIRLAGELARAREALSANERLTRLLALRDSLSPLPVRAARIVARDITRQRNYLTIDAGRNDGVLPGMAVVDDRGIIGTVLLATPHYARVLPYLNTDFRVAARIQPIGAAGIVRWDGEAPDRLLMEFVSRTEPVQPGMLVVTTTYSGIFPPGFPVGRVAEVTRQPGLNTLRIYLEPASPLGQASYVFVILRPPDPERQLLNSTDTP</sequence>
<dbReference type="HOGENOM" id="CLU_042663_5_1_10"/>
<dbReference type="RefSeq" id="WP_012844369.1">
    <property type="nucleotide sequence ID" value="NC_013501.1"/>
</dbReference>
<dbReference type="eggNOG" id="COG1792">
    <property type="taxonomic scope" value="Bacteria"/>
</dbReference>
<comment type="similarity">
    <text evidence="1">Belongs to the MreC family.</text>
</comment>
<dbReference type="PANTHER" id="PTHR34138">
    <property type="entry name" value="CELL SHAPE-DETERMINING PROTEIN MREC"/>
    <property type="match status" value="1"/>
</dbReference>
<evidence type="ECO:0000256" key="3">
    <source>
        <dbReference type="ARBA" id="ARBA00022960"/>
    </source>
</evidence>
<organism evidence="7 8">
    <name type="scientific">Rhodothermus marinus (strain ATCC 43812 / DSM 4252 / R-10)</name>
    <name type="common">Rhodothermus obamensis</name>
    <dbReference type="NCBI Taxonomy" id="518766"/>
    <lineage>
        <taxon>Bacteria</taxon>
        <taxon>Pseudomonadati</taxon>
        <taxon>Rhodothermota</taxon>
        <taxon>Rhodothermia</taxon>
        <taxon>Rhodothermales</taxon>
        <taxon>Rhodothermaceae</taxon>
        <taxon>Rhodothermus</taxon>
    </lineage>
</organism>
<dbReference type="Pfam" id="PF04085">
    <property type="entry name" value="MreC"/>
    <property type="match status" value="1"/>
</dbReference>
<keyword evidence="5" id="KW-0472">Membrane</keyword>
<evidence type="ECO:0000313" key="7">
    <source>
        <dbReference type="EMBL" id="ACY48758.1"/>
    </source>
</evidence>
<evidence type="ECO:0000256" key="4">
    <source>
        <dbReference type="ARBA" id="ARBA00032089"/>
    </source>
</evidence>
<evidence type="ECO:0000313" key="8">
    <source>
        <dbReference type="Proteomes" id="UP000002221"/>
    </source>
</evidence>
<dbReference type="KEGG" id="rmr:Rmar_1875"/>
<dbReference type="Gene3D" id="2.40.10.340">
    <property type="entry name" value="Rod shape-determining protein MreC, domain 1"/>
    <property type="match status" value="1"/>
</dbReference>
<protein>
    <recommendedName>
        <fullName evidence="2">Cell shape-determining protein MreC</fullName>
    </recommendedName>
    <alternativeName>
        <fullName evidence="4">Cell shape protein MreC</fullName>
    </alternativeName>
</protein>
<proteinExistence type="inferred from homology"/>
<evidence type="ECO:0000256" key="2">
    <source>
        <dbReference type="ARBA" id="ARBA00013855"/>
    </source>
</evidence>
<dbReference type="EMBL" id="CP001807">
    <property type="protein sequence ID" value="ACY48758.1"/>
    <property type="molecule type" value="Genomic_DNA"/>
</dbReference>
<keyword evidence="5" id="KW-0812">Transmembrane</keyword>
<feature type="transmembrane region" description="Helical" evidence="5">
    <location>
        <begin position="6"/>
        <end position="26"/>
    </location>
</feature>
<gene>
    <name evidence="7" type="ordered locus">Rmar_1875</name>
</gene>
<dbReference type="InterPro" id="IPR007221">
    <property type="entry name" value="MreC"/>
</dbReference>
<reference evidence="7 8" key="1">
    <citation type="journal article" date="2009" name="Stand. Genomic Sci.">
        <title>Complete genome sequence of Rhodothermus marinus type strain (R-10).</title>
        <authorList>
            <person name="Nolan M."/>
            <person name="Tindall B.J."/>
            <person name="Pomrenke H."/>
            <person name="Lapidus A."/>
            <person name="Copeland A."/>
            <person name="Glavina Del Rio T."/>
            <person name="Lucas S."/>
            <person name="Chen F."/>
            <person name="Tice H."/>
            <person name="Cheng J.F."/>
            <person name="Saunders E."/>
            <person name="Han C."/>
            <person name="Bruce D."/>
            <person name="Goodwin L."/>
            <person name="Chain P."/>
            <person name="Pitluck S."/>
            <person name="Ovchinikova G."/>
            <person name="Pati A."/>
            <person name="Ivanova N."/>
            <person name="Mavromatis K."/>
            <person name="Chen A."/>
            <person name="Palaniappan K."/>
            <person name="Land M."/>
            <person name="Hauser L."/>
            <person name="Chang Y.J."/>
            <person name="Jeffries C.D."/>
            <person name="Brettin T."/>
            <person name="Goker M."/>
            <person name="Bristow J."/>
            <person name="Eisen J.A."/>
            <person name="Markowitz V."/>
            <person name="Hugenholtz P."/>
            <person name="Kyrpides N.C."/>
            <person name="Klenk H.P."/>
            <person name="Detter J.C."/>
        </authorList>
    </citation>
    <scope>NUCLEOTIDE SEQUENCE [LARGE SCALE GENOMIC DNA]</scope>
    <source>
        <strain evidence="8">ATCC 43812 / DSM 4252 / R-10</strain>
    </source>
</reference>
<dbReference type="GO" id="GO:0008360">
    <property type="term" value="P:regulation of cell shape"/>
    <property type="evidence" value="ECO:0007669"/>
    <property type="project" value="UniProtKB-KW"/>
</dbReference>
<dbReference type="Proteomes" id="UP000002221">
    <property type="component" value="Chromosome"/>
</dbReference>
<dbReference type="GO" id="GO:0005886">
    <property type="term" value="C:plasma membrane"/>
    <property type="evidence" value="ECO:0007669"/>
    <property type="project" value="TreeGrafter"/>
</dbReference>
<dbReference type="OrthoDB" id="9811827at2"/>
<dbReference type="STRING" id="518766.Rmar_1875"/>
<name>D0MJV0_RHOM4</name>
<dbReference type="InterPro" id="IPR042177">
    <property type="entry name" value="Cell/Rod_1"/>
</dbReference>
<dbReference type="AlphaFoldDB" id="D0MJV0"/>